<keyword evidence="2" id="KW-1185">Reference proteome</keyword>
<evidence type="ECO:0000313" key="2">
    <source>
        <dbReference type="Proteomes" id="UP000663828"/>
    </source>
</evidence>
<name>A0A816HAV1_ADIRI</name>
<organism evidence="1 2">
    <name type="scientific">Adineta ricciae</name>
    <name type="common">Rotifer</name>
    <dbReference type="NCBI Taxonomy" id="249248"/>
    <lineage>
        <taxon>Eukaryota</taxon>
        <taxon>Metazoa</taxon>
        <taxon>Spiralia</taxon>
        <taxon>Gnathifera</taxon>
        <taxon>Rotifera</taxon>
        <taxon>Eurotatoria</taxon>
        <taxon>Bdelloidea</taxon>
        <taxon>Adinetida</taxon>
        <taxon>Adinetidae</taxon>
        <taxon>Adineta</taxon>
    </lineage>
</organism>
<dbReference type="PROSITE" id="PS51257">
    <property type="entry name" value="PROKAR_LIPOPROTEIN"/>
    <property type="match status" value="1"/>
</dbReference>
<dbReference type="Proteomes" id="UP000663828">
    <property type="component" value="Unassembled WGS sequence"/>
</dbReference>
<sequence>MENTKFDILGRKDLFVNVFFLFSCRKTKTSTTRRLHNPKTISANSTPDQLSSQSLIVHDSQHNNDLTRFYLTTADKLLEAKRLFSQGLSLYNQNHTSWETSMKLLSDSVRVYEQLLREINLDTVNLYEYGRTKERNHCKTIFRFQLLRFTTIVINLIIRVCI</sequence>
<gene>
    <name evidence="1" type="ORF">XAT740_LOCUS61272</name>
</gene>
<comment type="caution">
    <text evidence="1">The sequence shown here is derived from an EMBL/GenBank/DDBJ whole genome shotgun (WGS) entry which is preliminary data.</text>
</comment>
<protein>
    <submittedName>
        <fullName evidence="1">Uncharacterized protein</fullName>
    </submittedName>
</protein>
<accession>A0A816HAV1</accession>
<proteinExistence type="predicted"/>
<reference evidence="1" key="1">
    <citation type="submission" date="2021-02" db="EMBL/GenBank/DDBJ databases">
        <authorList>
            <person name="Nowell W R."/>
        </authorList>
    </citation>
    <scope>NUCLEOTIDE SEQUENCE</scope>
</reference>
<dbReference type="AlphaFoldDB" id="A0A816HAV1"/>
<dbReference type="EMBL" id="CAJNOR010015934">
    <property type="protein sequence ID" value="CAF1683703.1"/>
    <property type="molecule type" value="Genomic_DNA"/>
</dbReference>
<evidence type="ECO:0000313" key="1">
    <source>
        <dbReference type="EMBL" id="CAF1683703.1"/>
    </source>
</evidence>